<organism evidence="9">
    <name type="scientific">Candidatus Moduliflexus flocculans</name>
    <dbReference type="NCBI Taxonomy" id="1499966"/>
    <lineage>
        <taxon>Bacteria</taxon>
        <taxon>Candidatus Moduliflexota</taxon>
        <taxon>Candidatus Moduliflexia</taxon>
        <taxon>Candidatus Moduliflexales</taxon>
        <taxon>Candidatus Moduliflexaceae</taxon>
    </lineage>
</organism>
<evidence type="ECO:0000256" key="3">
    <source>
        <dbReference type="ARBA" id="ARBA00022676"/>
    </source>
</evidence>
<feature type="transmembrane region" description="Helical" evidence="8">
    <location>
        <begin position="71"/>
        <end position="90"/>
    </location>
</feature>
<evidence type="ECO:0000256" key="6">
    <source>
        <dbReference type="ARBA" id="ARBA00022989"/>
    </source>
</evidence>
<dbReference type="GO" id="GO:0016763">
    <property type="term" value="F:pentosyltransferase activity"/>
    <property type="evidence" value="ECO:0007669"/>
    <property type="project" value="TreeGrafter"/>
</dbReference>
<evidence type="ECO:0000313" key="10">
    <source>
        <dbReference type="Proteomes" id="UP000030700"/>
    </source>
</evidence>
<comment type="subcellular location">
    <subcellularLocation>
        <location evidence="1">Cell membrane</location>
        <topology evidence="1">Multi-pass membrane protein</topology>
    </subcellularLocation>
</comment>
<evidence type="ECO:0000256" key="1">
    <source>
        <dbReference type="ARBA" id="ARBA00004651"/>
    </source>
</evidence>
<feature type="transmembrane region" description="Helical" evidence="8">
    <location>
        <begin position="345"/>
        <end position="364"/>
    </location>
</feature>
<reference evidence="9" key="1">
    <citation type="journal article" date="2015" name="PeerJ">
        <title>First genomic representation of candidate bacterial phylum KSB3 points to enhanced environmental sensing as a trigger of wastewater bulking.</title>
        <authorList>
            <person name="Sekiguchi Y."/>
            <person name="Ohashi A."/>
            <person name="Parks D.H."/>
            <person name="Yamauchi T."/>
            <person name="Tyson G.W."/>
            <person name="Hugenholtz P."/>
        </authorList>
    </citation>
    <scope>NUCLEOTIDE SEQUENCE [LARGE SCALE GENOMIC DNA]</scope>
</reference>
<keyword evidence="2" id="KW-1003">Cell membrane</keyword>
<dbReference type="STRING" id="1499966.U14_03506"/>
<feature type="transmembrane region" description="Helical" evidence="8">
    <location>
        <begin position="248"/>
        <end position="275"/>
    </location>
</feature>
<evidence type="ECO:0000256" key="5">
    <source>
        <dbReference type="ARBA" id="ARBA00022692"/>
    </source>
</evidence>
<dbReference type="EMBL" id="DF820458">
    <property type="protein sequence ID" value="GAK52255.1"/>
    <property type="molecule type" value="Genomic_DNA"/>
</dbReference>
<keyword evidence="3" id="KW-0328">Glycosyltransferase</keyword>
<accession>A0A081BPD9</accession>
<sequence length="497" mass="56583">MKSPIKSMCILLGLWLLLRVIFFEGLWGFDDLFHANFALHPKSHPANHWESRLLFNSALALSIRLFGFKEWVLALPGLIGSLAFVMASWWTGRKLWDEVTGFLSGIFACFLVLDITHASYPVANSLANGFCAVGTSMVLLADKRRSLSLIGGLLLGISIFTHLSFLFYVGIFALAVSLKEWPPLLEWRRGSLVFIIAFVGFLTLNFSLYAILTGNPLYEFSVVSKTHLSNQNFAVPLRLSSGEINPAWIWWPFINLVFSKAFGILISLSVVMAILKWPKLEMSLRLITLTILMYWAYASFGSQHPFRYLPLDHDTRYWYPLALPACLLMAGMLKSHVKTNRWRFGGVALIVTINIILLLLSGNWGQNVEISKELLHYANMSPDSFFVTDPYTYDEMFILQGGNPPKNIGLLIGAKASFSHLDDSYYRSPEDPSLKILYNPLQEWRPRHLVLSANVKRQEIAPPRYRMIAYLFPHSFRERFSQLIRKPAAQLITLENH</sequence>
<dbReference type="Proteomes" id="UP000030700">
    <property type="component" value="Unassembled WGS sequence"/>
</dbReference>
<keyword evidence="4 9" id="KW-0808">Transferase</keyword>
<feature type="transmembrane region" description="Helical" evidence="8">
    <location>
        <begin position="317"/>
        <end position="333"/>
    </location>
</feature>
<keyword evidence="5 8" id="KW-0812">Transmembrane</keyword>
<feature type="transmembrane region" description="Helical" evidence="8">
    <location>
        <begin position="282"/>
        <end position="297"/>
    </location>
</feature>
<evidence type="ECO:0000256" key="2">
    <source>
        <dbReference type="ARBA" id="ARBA00022475"/>
    </source>
</evidence>
<evidence type="ECO:0000256" key="4">
    <source>
        <dbReference type="ARBA" id="ARBA00022679"/>
    </source>
</evidence>
<dbReference type="InterPro" id="IPR050297">
    <property type="entry name" value="LipidA_mod_glycosyltrf_83"/>
</dbReference>
<name>A0A081BPD9_9BACT</name>
<dbReference type="PANTHER" id="PTHR33908:SF11">
    <property type="entry name" value="MEMBRANE PROTEIN"/>
    <property type="match status" value="1"/>
</dbReference>
<evidence type="ECO:0000256" key="7">
    <source>
        <dbReference type="ARBA" id="ARBA00023136"/>
    </source>
</evidence>
<evidence type="ECO:0000313" key="9">
    <source>
        <dbReference type="EMBL" id="GAK52255.1"/>
    </source>
</evidence>
<feature type="transmembrane region" description="Helical" evidence="8">
    <location>
        <begin position="102"/>
        <end position="120"/>
    </location>
</feature>
<keyword evidence="7 8" id="KW-0472">Membrane</keyword>
<keyword evidence="6 8" id="KW-1133">Transmembrane helix</keyword>
<dbReference type="HOGENOM" id="CLU_548213_0_0_0"/>
<protein>
    <submittedName>
        <fullName evidence="9">4-amino-4-deoxy-L-arabinose transferase and related glycosyltransferase of PMT family</fullName>
    </submittedName>
</protein>
<keyword evidence="10" id="KW-1185">Reference proteome</keyword>
<proteinExistence type="predicted"/>
<dbReference type="AlphaFoldDB" id="A0A081BPD9"/>
<feature type="transmembrane region" description="Helical" evidence="8">
    <location>
        <begin position="149"/>
        <end position="178"/>
    </location>
</feature>
<dbReference type="GO" id="GO:0009103">
    <property type="term" value="P:lipopolysaccharide biosynthetic process"/>
    <property type="evidence" value="ECO:0007669"/>
    <property type="project" value="UniProtKB-ARBA"/>
</dbReference>
<evidence type="ECO:0000256" key="8">
    <source>
        <dbReference type="SAM" id="Phobius"/>
    </source>
</evidence>
<feature type="transmembrane region" description="Helical" evidence="8">
    <location>
        <begin position="190"/>
        <end position="212"/>
    </location>
</feature>
<gene>
    <name evidence="9" type="ORF">U14_03506</name>
</gene>
<dbReference type="PANTHER" id="PTHR33908">
    <property type="entry name" value="MANNOSYLTRANSFERASE YKCB-RELATED"/>
    <property type="match status" value="1"/>
</dbReference>
<dbReference type="GO" id="GO:0005886">
    <property type="term" value="C:plasma membrane"/>
    <property type="evidence" value="ECO:0007669"/>
    <property type="project" value="UniProtKB-SubCell"/>
</dbReference>